<dbReference type="STRING" id="684065.SAMN05421738_102230"/>
<sequence length="172" mass="19398">MKKLLFMTAFVAAIFLQAQVSTTRINDIKLGMKLTELEKLTGQKFKLKLNEYSYPDGDLTIVSKGITYKVGFMSNGEDASPTNLTVYTIKSSDSSLKTLSGIKIGSSLDELISKYKNLNISIYDGYDDKTDKRTKAFRYFNIEDQDSGSMLQFYLVNDKVTSFDVMYNDEGC</sequence>
<keyword evidence="3" id="KW-1185">Reference proteome</keyword>
<reference evidence="3" key="1">
    <citation type="submission" date="2016-10" db="EMBL/GenBank/DDBJ databases">
        <authorList>
            <person name="Varghese N."/>
            <person name="Submissions S."/>
        </authorList>
    </citation>
    <scope>NUCLEOTIDE SEQUENCE [LARGE SCALE GENOMIC DNA]</scope>
    <source>
        <strain evidence="3">XJ109</strain>
    </source>
</reference>
<dbReference type="OrthoDB" id="1249944at2"/>
<name>A0A1I4TJE1_9FLAO</name>
<dbReference type="Proteomes" id="UP000199149">
    <property type="component" value="Unassembled WGS sequence"/>
</dbReference>
<protein>
    <recommendedName>
        <fullName evidence="4">Beta-lactamase-inhibitor-like, PepSY-like</fullName>
    </recommendedName>
</protein>
<evidence type="ECO:0000313" key="3">
    <source>
        <dbReference type="Proteomes" id="UP000199149"/>
    </source>
</evidence>
<proteinExistence type="predicted"/>
<feature type="signal peptide" evidence="1">
    <location>
        <begin position="1"/>
        <end position="18"/>
    </location>
</feature>
<gene>
    <name evidence="2" type="ORF">SAMN05421738_102230</name>
</gene>
<dbReference type="RefSeq" id="WP_092906297.1">
    <property type="nucleotide sequence ID" value="NZ_FOUZ01000002.1"/>
</dbReference>
<accession>A0A1I4TJE1</accession>
<feature type="chain" id="PRO_5011521627" description="Beta-lactamase-inhibitor-like, PepSY-like" evidence="1">
    <location>
        <begin position="19"/>
        <end position="172"/>
    </location>
</feature>
<dbReference type="EMBL" id="FOUZ01000002">
    <property type="protein sequence ID" value="SFM76898.1"/>
    <property type="molecule type" value="Genomic_DNA"/>
</dbReference>
<evidence type="ECO:0000313" key="2">
    <source>
        <dbReference type="EMBL" id="SFM76898.1"/>
    </source>
</evidence>
<evidence type="ECO:0000256" key="1">
    <source>
        <dbReference type="SAM" id="SignalP"/>
    </source>
</evidence>
<keyword evidence="1" id="KW-0732">Signal</keyword>
<organism evidence="2 3">
    <name type="scientific">Algoriella xinjiangensis</name>
    <dbReference type="NCBI Taxonomy" id="684065"/>
    <lineage>
        <taxon>Bacteria</taxon>
        <taxon>Pseudomonadati</taxon>
        <taxon>Bacteroidota</taxon>
        <taxon>Flavobacteriia</taxon>
        <taxon>Flavobacteriales</taxon>
        <taxon>Weeksellaceae</taxon>
        <taxon>Algoriella</taxon>
    </lineage>
</organism>
<dbReference type="AlphaFoldDB" id="A0A1I4TJE1"/>
<evidence type="ECO:0008006" key="4">
    <source>
        <dbReference type="Google" id="ProtNLM"/>
    </source>
</evidence>